<reference evidence="1 2" key="1">
    <citation type="submission" date="2015-03" db="EMBL/GenBank/DDBJ databases">
        <authorList>
            <consortium name="Pathogen Informatics"/>
            <person name="Murphy D."/>
        </authorList>
    </citation>
    <scope>NUCLEOTIDE SEQUENCE [LARGE SCALE GENOMIC DNA]</scope>
    <source>
        <strain evidence="1 2">IP05342</strain>
    </source>
</reference>
<name>A0ABP1Y9Y6_YEREN</name>
<keyword evidence="2" id="KW-1185">Reference proteome</keyword>
<dbReference type="Proteomes" id="UP000041601">
    <property type="component" value="Unassembled WGS sequence"/>
</dbReference>
<gene>
    <name evidence="1" type="ORF">ERS137959_03466</name>
</gene>
<proteinExistence type="predicted"/>
<dbReference type="EMBL" id="CPXJ01000048">
    <property type="protein sequence ID" value="CNE30396.1"/>
    <property type="molecule type" value="Genomic_DNA"/>
</dbReference>
<organism evidence="1 2">
    <name type="scientific">Yersinia enterocolitica</name>
    <dbReference type="NCBI Taxonomy" id="630"/>
    <lineage>
        <taxon>Bacteria</taxon>
        <taxon>Pseudomonadati</taxon>
        <taxon>Pseudomonadota</taxon>
        <taxon>Gammaproteobacteria</taxon>
        <taxon>Enterobacterales</taxon>
        <taxon>Yersiniaceae</taxon>
        <taxon>Yersinia</taxon>
    </lineage>
</organism>
<accession>A0ABP1Y9Y6</accession>
<comment type="caution">
    <text evidence="1">The sequence shown here is derived from an EMBL/GenBank/DDBJ whole genome shotgun (WGS) entry which is preliminary data.</text>
</comment>
<sequence>MKEQKDINTVIESHHDVMYKEQVIEYADYTLKSDSHYNKDGLLHLINFEKKDARGTIHYGEYKFHYDDSGFLDKIEIKK</sequence>
<dbReference type="RefSeq" id="WP_049526541.1">
    <property type="nucleotide sequence ID" value="NZ_CGGL01000045.1"/>
</dbReference>
<protein>
    <recommendedName>
        <fullName evidence="3">Lipoprotein</fullName>
    </recommendedName>
</protein>
<evidence type="ECO:0008006" key="3">
    <source>
        <dbReference type="Google" id="ProtNLM"/>
    </source>
</evidence>
<evidence type="ECO:0000313" key="1">
    <source>
        <dbReference type="EMBL" id="CNE30396.1"/>
    </source>
</evidence>
<evidence type="ECO:0000313" key="2">
    <source>
        <dbReference type="Proteomes" id="UP000041601"/>
    </source>
</evidence>